<dbReference type="InterPro" id="IPR001128">
    <property type="entry name" value="Cyt_P450"/>
</dbReference>
<dbReference type="InterPro" id="IPR050121">
    <property type="entry name" value="Cytochrome_P450_monoxygenase"/>
</dbReference>
<keyword evidence="11" id="KW-1185">Reference proteome</keyword>
<dbReference type="PANTHER" id="PTHR24305">
    <property type="entry name" value="CYTOCHROME P450"/>
    <property type="match status" value="1"/>
</dbReference>
<keyword evidence="4 8" id="KW-0479">Metal-binding</keyword>
<protein>
    <submittedName>
        <fullName evidence="10">Cytochrome P450</fullName>
    </submittedName>
</protein>
<evidence type="ECO:0000256" key="7">
    <source>
        <dbReference type="ARBA" id="ARBA00023033"/>
    </source>
</evidence>
<dbReference type="PRINTS" id="PR00463">
    <property type="entry name" value="EP450I"/>
</dbReference>
<dbReference type="InterPro" id="IPR036396">
    <property type="entry name" value="Cyt_P450_sf"/>
</dbReference>
<evidence type="ECO:0000256" key="9">
    <source>
        <dbReference type="SAM" id="Phobius"/>
    </source>
</evidence>
<dbReference type="CDD" id="cd11051">
    <property type="entry name" value="CYP59-like"/>
    <property type="match status" value="1"/>
</dbReference>
<organism evidence="10 11">
    <name type="scientific">Ophiobolus disseminans</name>
    <dbReference type="NCBI Taxonomy" id="1469910"/>
    <lineage>
        <taxon>Eukaryota</taxon>
        <taxon>Fungi</taxon>
        <taxon>Dikarya</taxon>
        <taxon>Ascomycota</taxon>
        <taxon>Pezizomycotina</taxon>
        <taxon>Dothideomycetes</taxon>
        <taxon>Pleosporomycetidae</taxon>
        <taxon>Pleosporales</taxon>
        <taxon>Pleosporineae</taxon>
        <taxon>Phaeosphaeriaceae</taxon>
        <taxon>Ophiobolus</taxon>
    </lineage>
</organism>
<comment type="cofactor">
    <cofactor evidence="1 8">
        <name>heme</name>
        <dbReference type="ChEBI" id="CHEBI:30413"/>
    </cofactor>
</comment>
<keyword evidence="3 8" id="KW-0349">Heme</keyword>
<keyword evidence="9" id="KW-0472">Membrane</keyword>
<evidence type="ECO:0000313" key="10">
    <source>
        <dbReference type="EMBL" id="KAF2833370.1"/>
    </source>
</evidence>
<dbReference type="Gene3D" id="1.10.630.10">
    <property type="entry name" value="Cytochrome P450"/>
    <property type="match status" value="1"/>
</dbReference>
<dbReference type="SUPFAM" id="SSF48264">
    <property type="entry name" value="Cytochrome P450"/>
    <property type="match status" value="1"/>
</dbReference>
<evidence type="ECO:0000256" key="6">
    <source>
        <dbReference type="ARBA" id="ARBA00023004"/>
    </source>
</evidence>
<proteinExistence type="predicted"/>
<comment type="pathway">
    <text evidence="2">Secondary metabolite biosynthesis.</text>
</comment>
<accession>A0A6A7AJF0</accession>
<gene>
    <name evidence="10" type="ORF">CC86DRAFT_415112</name>
</gene>
<dbReference type="InterPro" id="IPR002401">
    <property type="entry name" value="Cyt_P450_E_grp-I"/>
</dbReference>
<evidence type="ECO:0000313" key="11">
    <source>
        <dbReference type="Proteomes" id="UP000799424"/>
    </source>
</evidence>
<dbReference type="EMBL" id="MU006216">
    <property type="protein sequence ID" value="KAF2833370.1"/>
    <property type="molecule type" value="Genomic_DNA"/>
</dbReference>
<dbReference type="PANTHER" id="PTHR24305:SF107">
    <property type="entry name" value="P450, PUTATIVE (EUROFUNG)-RELATED"/>
    <property type="match status" value="1"/>
</dbReference>
<reference evidence="10" key="1">
    <citation type="journal article" date="2020" name="Stud. Mycol.">
        <title>101 Dothideomycetes genomes: a test case for predicting lifestyles and emergence of pathogens.</title>
        <authorList>
            <person name="Haridas S."/>
            <person name="Albert R."/>
            <person name="Binder M."/>
            <person name="Bloem J."/>
            <person name="Labutti K."/>
            <person name="Salamov A."/>
            <person name="Andreopoulos B."/>
            <person name="Baker S."/>
            <person name="Barry K."/>
            <person name="Bills G."/>
            <person name="Bluhm B."/>
            <person name="Cannon C."/>
            <person name="Castanera R."/>
            <person name="Culley D."/>
            <person name="Daum C."/>
            <person name="Ezra D."/>
            <person name="Gonzalez J."/>
            <person name="Henrissat B."/>
            <person name="Kuo A."/>
            <person name="Liang C."/>
            <person name="Lipzen A."/>
            <person name="Lutzoni F."/>
            <person name="Magnuson J."/>
            <person name="Mondo S."/>
            <person name="Nolan M."/>
            <person name="Ohm R."/>
            <person name="Pangilinan J."/>
            <person name="Park H.-J."/>
            <person name="Ramirez L."/>
            <person name="Alfaro M."/>
            <person name="Sun H."/>
            <person name="Tritt A."/>
            <person name="Yoshinaga Y."/>
            <person name="Zwiers L.-H."/>
            <person name="Turgeon B."/>
            <person name="Goodwin S."/>
            <person name="Spatafora J."/>
            <person name="Crous P."/>
            <person name="Grigoriev I."/>
        </authorList>
    </citation>
    <scope>NUCLEOTIDE SEQUENCE</scope>
    <source>
        <strain evidence="10">CBS 113818</strain>
    </source>
</reference>
<feature type="binding site" description="axial binding residue" evidence="8">
    <location>
        <position position="469"/>
    </location>
    <ligand>
        <name>heme</name>
        <dbReference type="ChEBI" id="CHEBI:30413"/>
    </ligand>
    <ligandPart>
        <name>Fe</name>
        <dbReference type="ChEBI" id="CHEBI:18248"/>
    </ligandPart>
</feature>
<evidence type="ECO:0000256" key="3">
    <source>
        <dbReference type="ARBA" id="ARBA00022617"/>
    </source>
</evidence>
<evidence type="ECO:0000256" key="1">
    <source>
        <dbReference type="ARBA" id="ARBA00001971"/>
    </source>
</evidence>
<dbReference type="Pfam" id="PF00067">
    <property type="entry name" value="p450"/>
    <property type="match status" value="1"/>
</dbReference>
<keyword evidence="5" id="KW-0560">Oxidoreductase</keyword>
<dbReference type="GO" id="GO:0016705">
    <property type="term" value="F:oxidoreductase activity, acting on paired donors, with incorporation or reduction of molecular oxygen"/>
    <property type="evidence" value="ECO:0007669"/>
    <property type="project" value="InterPro"/>
</dbReference>
<dbReference type="AlphaFoldDB" id="A0A6A7AJF0"/>
<dbReference type="PRINTS" id="PR00385">
    <property type="entry name" value="P450"/>
</dbReference>
<evidence type="ECO:0000256" key="2">
    <source>
        <dbReference type="ARBA" id="ARBA00005179"/>
    </source>
</evidence>
<evidence type="ECO:0000256" key="5">
    <source>
        <dbReference type="ARBA" id="ARBA00023002"/>
    </source>
</evidence>
<keyword evidence="6 8" id="KW-0408">Iron</keyword>
<dbReference type="GO" id="GO:0005506">
    <property type="term" value="F:iron ion binding"/>
    <property type="evidence" value="ECO:0007669"/>
    <property type="project" value="InterPro"/>
</dbReference>
<dbReference type="OrthoDB" id="10029320at2759"/>
<sequence length="543" mass="61177">MAFIDGLAARFGFTVFAVLLGTFFFNLYRVRSHVRSLQKQGLPMPPHSFLFGHLKFVASIVQEMPPNAHGVYIADQIRQRFPEMNTAFYLDIWPVGKPYLMAIHPDLLYQLTQANQLPKDPGLQTFLKPLAGRQNLVTMEGSAWKYWRSIFNPGFSASHISSLVPGMVEKIEIFKKKMQEHANTGEMFFLEEMALNLTIDIIGGAVMDHDFQSQSKYNDMTSALRNQLKWSTTGIEINLLLKLNIFRPFVNMYNTWRMDRYLNPLFDNRYTTFQEKGTSPRKSVIDLALKAYLAENPSAQSIPDAFKQVAIAQIKLFIFAGHDTTSSAVIFTYDLLYKHPTILARVRAEHTAVLGPNIPNASALLTSKPHLLNHLPYTVAVIKEAFRIYPTVAALRIGQPDFSLVAPSGQRFPTENCIVLGDHYGVHHNPSVWADAESFLPERWLVDETHALYPPKNAWRPFEKGPRNCIGMELAMTEIKIILALTVRAFGIGDAYAEFDGSGRKGMKVNGMRTYMVRGTGGGHPADGYPCRVVLEGREEVEG</sequence>
<keyword evidence="7" id="KW-0503">Monooxygenase</keyword>
<keyword evidence="9" id="KW-0812">Transmembrane</keyword>
<name>A0A6A7AJF0_9PLEO</name>
<keyword evidence="9" id="KW-1133">Transmembrane helix</keyword>
<evidence type="ECO:0000256" key="4">
    <source>
        <dbReference type="ARBA" id="ARBA00022723"/>
    </source>
</evidence>
<evidence type="ECO:0000256" key="8">
    <source>
        <dbReference type="PIRSR" id="PIRSR602401-1"/>
    </source>
</evidence>
<dbReference type="GO" id="GO:0020037">
    <property type="term" value="F:heme binding"/>
    <property type="evidence" value="ECO:0007669"/>
    <property type="project" value="InterPro"/>
</dbReference>
<feature type="transmembrane region" description="Helical" evidence="9">
    <location>
        <begin position="7"/>
        <end position="28"/>
    </location>
</feature>
<dbReference type="Proteomes" id="UP000799424">
    <property type="component" value="Unassembled WGS sequence"/>
</dbReference>
<dbReference type="GO" id="GO:0004497">
    <property type="term" value="F:monooxygenase activity"/>
    <property type="evidence" value="ECO:0007669"/>
    <property type="project" value="UniProtKB-KW"/>
</dbReference>